<evidence type="ECO:0000256" key="1">
    <source>
        <dbReference type="ARBA" id="ARBA00004328"/>
    </source>
</evidence>
<sequence>MEKRLNEIKERKLAISAELENADEKRTAELEAEANALLAEEQQLRSKTNLIGRLGKPEAKPEERKGEDESEKRGKDLLAMRSVTIATTGVILPDYQASDIRPSFEQVSSIVDRVTIKQFAGGESFKQPYLVGYGIGGYTTEGGNPAEAEPTFGYSLVSKTKITAYAEDSEELVKLPAASYDGEVRKGIAVAIRRKLAREILFGDGASGHFVGIFDDGATAIDPTSDVSFAEIDEDTLDEIVFSFGGDESVEDVSVLVLNKADLKKFAMLRDSNGRKIHEIKSMGNFGTISGVPYIINSNCAAISNPATQSGAYAMAYGPLANYTMGVFSPLEIARSTDYKFKEGMVAHRGVIYAGGNVTAYNGFLRVKRT</sequence>
<evidence type="ECO:0000256" key="2">
    <source>
        <dbReference type="ARBA" id="ARBA00022844"/>
    </source>
</evidence>
<proteinExistence type="predicted"/>
<comment type="subcellular location">
    <subcellularLocation>
        <location evidence="1">Virion</location>
    </subcellularLocation>
</comment>
<evidence type="ECO:0000313" key="6">
    <source>
        <dbReference type="EMBL" id="MPM57338.1"/>
    </source>
</evidence>
<dbReference type="AlphaFoldDB" id="A0A645AX28"/>
<dbReference type="GO" id="GO:0044423">
    <property type="term" value="C:virion component"/>
    <property type="evidence" value="ECO:0007669"/>
    <property type="project" value="UniProtKB-KW"/>
</dbReference>
<protein>
    <recommendedName>
        <fullName evidence="5">Phage capsid-like C-terminal domain-containing protein</fullName>
    </recommendedName>
</protein>
<gene>
    <name evidence="6" type="ORF">SDC9_104160</name>
</gene>
<organism evidence="6">
    <name type="scientific">bioreactor metagenome</name>
    <dbReference type="NCBI Taxonomy" id="1076179"/>
    <lineage>
        <taxon>unclassified sequences</taxon>
        <taxon>metagenomes</taxon>
        <taxon>ecological metagenomes</taxon>
    </lineage>
</organism>
<evidence type="ECO:0000256" key="4">
    <source>
        <dbReference type="SAM" id="MobiDB-lite"/>
    </source>
</evidence>
<comment type="caution">
    <text evidence="6">The sequence shown here is derived from an EMBL/GenBank/DDBJ whole genome shotgun (WGS) entry which is preliminary data.</text>
</comment>
<dbReference type="InterPro" id="IPR054612">
    <property type="entry name" value="Phage_capsid-like_C"/>
</dbReference>
<feature type="coiled-coil region" evidence="3">
    <location>
        <begin position="5"/>
        <end position="47"/>
    </location>
</feature>
<dbReference type="Pfam" id="PF05065">
    <property type="entry name" value="Phage_capsid"/>
    <property type="match status" value="1"/>
</dbReference>
<dbReference type="EMBL" id="VSSQ01016215">
    <property type="protein sequence ID" value="MPM57338.1"/>
    <property type="molecule type" value="Genomic_DNA"/>
</dbReference>
<feature type="domain" description="Phage capsid-like C-terminal" evidence="5">
    <location>
        <begin position="89"/>
        <end position="367"/>
    </location>
</feature>
<accession>A0A645AX28</accession>
<dbReference type="NCBIfam" id="TIGR01554">
    <property type="entry name" value="major_cap_HK97"/>
    <property type="match status" value="1"/>
</dbReference>
<evidence type="ECO:0000256" key="3">
    <source>
        <dbReference type="SAM" id="Coils"/>
    </source>
</evidence>
<dbReference type="SUPFAM" id="SSF56563">
    <property type="entry name" value="Major capsid protein gp5"/>
    <property type="match status" value="1"/>
</dbReference>
<name>A0A645AX28_9ZZZZ</name>
<reference evidence="6" key="1">
    <citation type="submission" date="2019-08" db="EMBL/GenBank/DDBJ databases">
        <authorList>
            <person name="Kucharzyk K."/>
            <person name="Murdoch R.W."/>
            <person name="Higgins S."/>
            <person name="Loffler F."/>
        </authorList>
    </citation>
    <scope>NUCLEOTIDE SEQUENCE</scope>
</reference>
<evidence type="ECO:0000259" key="5">
    <source>
        <dbReference type="Pfam" id="PF05065"/>
    </source>
</evidence>
<feature type="compositionally biased region" description="Basic and acidic residues" evidence="4">
    <location>
        <begin position="55"/>
        <end position="75"/>
    </location>
</feature>
<keyword evidence="3" id="KW-0175">Coiled coil</keyword>
<dbReference type="InterPro" id="IPR024455">
    <property type="entry name" value="Phage_capsid"/>
</dbReference>
<keyword evidence="2" id="KW-0946">Virion</keyword>
<feature type="region of interest" description="Disordered" evidence="4">
    <location>
        <begin position="48"/>
        <end position="75"/>
    </location>
</feature>